<reference evidence="5 6" key="1">
    <citation type="journal article" date="2019" name="Syst. Appl. Microbiol.">
        <title>Characterization of Bifidobacterium species in feaces of the Egyptian fruit bat: Description of B. vespertilionis sp. nov. and B. rousetti sp. nov.</title>
        <authorList>
            <person name="Modesto M."/>
            <person name="Satti M."/>
            <person name="Watanabe K."/>
            <person name="Puglisi E."/>
            <person name="Morelli L."/>
            <person name="Huang C.-H."/>
            <person name="Liou J.-S."/>
            <person name="Miyashita M."/>
            <person name="Tamura T."/>
            <person name="Saito S."/>
            <person name="Mori K."/>
            <person name="Huang L."/>
            <person name="Sciavilla P."/>
            <person name="Sandri C."/>
            <person name="Spiezio C."/>
            <person name="Vitali F."/>
            <person name="Cavalieri D."/>
            <person name="Perpetuini G."/>
            <person name="Tofalo R."/>
            <person name="Bonetti A."/>
            <person name="Arita M."/>
            <person name="Mattarelli P."/>
        </authorList>
    </citation>
    <scope>NUCLEOTIDE SEQUENCE [LARGE SCALE GENOMIC DNA]</scope>
    <source>
        <strain evidence="3 6">RST16</strain>
        <strain evidence="4 5">RST8</strain>
    </source>
</reference>
<feature type="transmembrane region" description="Helical" evidence="2">
    <location>
        <begin position="150"/>
        <end position="173"/>
    </location>
</feature>
<dbReference type="EMBL" id="RZOA01000004">
    <property type="protein sequence ID" value="KAA8824104.1"/>
    <property type="molecule type" value="Genomic_DNA"/>
</dbReference>
<dbReference type="AlphaFoldDB" id="A0A5J5E0F5"/>
<feature type="transmembrane region" description="Helical" evidence="2">
    <location>
        <begin position="185"/>
        <end position="206"/>
    </location>
</feature>
<dbReference type="Proteomes" id="UP000345527">
    <property type="component" value="Unassembled WGS sequence"/>
</dbReference>
<feature type="transmembrane region" description="Helical" evidence="2">
    <location>
        <begin position="327"/>
        <end position="351"/>
    </location>
</feature>
<sequence>MMWHRDDEDHAADHDSVDRNAPANQLFGTPRQWAARHANDWREDGIDAFDDRRPQSWRSVVIDAFNAAACAYVALWALLLVNALVSASQSTMSWTKALIPSAPVASSTSGFQHVWTADGMLPLRSVPWPLLCMLIVSITNTVVKRIVRNVSYVLAVLIGGVMTIGGAIAAAMLTERLAGAWLVPIAWMLPAAAVCALAGRGIAMLWPDRISKADYERELVAHSPLVDDATWLRETGSLLRERGDITDRQVARILDDALAHARQTGADLAAEFGTPAEYAHRFRITSIGARRELITAIVTVIPMTAIVVAACWGLISGGWSDADVPVIPLMLFAIVWLCTVANLVSAARAYWLRRFSGSRFFGPRRS</sequence>
<evidence type="ECO:0000313" key="3">
    <source>
        <dbReference type="EMBL" id="KAA8822611.1"/>
    </source>
</evidence>
<keyword evidence="2" id="KW-0472">Membrane</keyword>
<gene>
    <name evidence="4" type="ORF">EM848_02925</name>
    <name evidence="3" type="ORF">EMO90_01110</name>
</gene>
<feature type="region of interest" description="Disordered" evidence="1">
    <location>
        <begin position="1"/>
        <end position="24"/>
    </location>
</feature>
<evidence type="ECO:0000313" key="5">
    <source>
        <dbReference type="Proteomes" id="UP000345527"/>
    </source>
</evidence>
<keyword evidence="6" id="KW-1185">Reference proteome</keyword>
<dbReference type="Proteomes" id="UP000374630">
    <property type="component" value="Unassembled WGS sequence"/>
</dbReference>
<dbReference type="OrthoDB" id="3231244at2"/>
<protein>
    <submittedName>
        <fullName evidence="4">Uncharacterized protein</fullName>
    </submittedName>
</protein>
<evidence type="ECO:0000313" key="4">
    <source>
        <dbReference type="EMBL" id="KAA8824104.1"/>
    </source>
</evidence>
<accession>A0A5J5E0F5</accession>
<feature type="compositionally biased region" description="Basic and acidic residues" evidence="1">
    <location>
        <begin position="1"/>
        <end position="18"/>
    </location>
</feature>
<dbReference type="RefSeq" id="WP_150353510.1">
    <property type="nucleotide sequence ID" value="NZ_RZNZ01000001.1"/>
</dbReference>
<feature type="transmembrane region" description="Helical" evidence="2">
    <location>
        <begin position="126"/>
        <end position="143"/>
    </location>
</feature>
<evidence type="ECO:0000256" key="2">
    <source>
        <dbReference type="SAM" id="Phobius"/>
    </source>
</evidence>
<comment type="caution">
    <text evidence="4">The sequence shown here is derived from an EMBL/GenBank/DDBJ whole genome shotgun (WGS) entry which is preliminary data.</text>
</comment>
<evidence type="ECO:0000256" key="1">
    <source>
        <dbReference type="SAM" id="MobiDB-lite"/>
    </source>
</evidence>
<feature type="transmembrane region" description="Helical" evidence="2">
    <location>
        <begin position="293"/>
        <end position="315"/>
    </location>
</feature>
<evidence type="ECO:0000313" key="6">
    <source>
        <dbReference type="Proteomes" id="UP000374630"/>
    </source>
</evidence>
<proteinExistence type="predicted"/>
<organism evidence="4 5">
    <name type="scientific">Bifidobacterium vespertilionis</name>
    <dbReference type="NCBI Taxonomy" id="2562524"/>
    <lineage>
        <taxon>Bacteria</taxon>
        <taxon>Bacillati</taxon>
        <taxon>Actinomycetota</taxon>
        <taxon>Actinomycetes</taxon>
        <taxon>Bifidobacteriales</taxon>
        <taxon>Bifidobacteriaceae</taxon>
        <taxon>Bifidobacterium</taxon>
    </lineage>
</organism>
<feature type="transmembrane region" description="Helical" evidence="2">
    <location>
        <begin position="60"/>
        <end position="85"/>
    </location>
</feature>
<keyword evidence="2" id="KW-0812">Transmembrane</keyword>
<dbReference type="EMBL" id="RZNZ01000001">
    <property type="protein sequence ID" value="KAA8822611.1"/>
    <property type="molecule type" value="Genomic_DNA"/>
</dbReference>
<keyword evidence="2" id="KW-1133">Transmembrane helix</keyword>
<name>A0A5J5E0F5_9BIFI</name>